<feature type="compositionally biased region" description="Pro residues" evidence="3">
    <location>
        <begin position="38"/>
        <end position="60"/>
    </location>
</feature>
<feature type="compositionally biased region" description="Low complexity" evidence="3">
    <location>
        <begin position="28"/>
        <end position="37"/>
    </location>
</feature>
<proteinExistence type="inferred from homology"/>
<dbReference type="PRINTS" id="PR01217">
    <property type="entry name" value="PRICHEXTENSN"/>
</dbReference>
<dbReference type="Pfam" id="PF26580">
    <property type="entry name" value="Mtb12_C"/>
    <property type="match status" value="1"/>
</dbReference>
<feature type="region of interest" description="Disordered" evidence="3">
    <location>
        <begin position="25"/>
        <end position="60"/>
    </location>
</feature>
<feature type="domain" description="Low molecular weight antigen MTB12-like C-terminal" evidence="5">
    <location>
        <begin position="57"/>
        <end position="173"/>
    </location>
</feature>
<sequence>MRHPVLLRGAATIVAAFALGGCGPATPPSTSSPTVETSPPPSVGIPAPAPPAPGGPPLPQPSALTDVMARLADPAVPGAQKVALIENGTAGEAAGLDRFAAALRDNGSLPLTFEARDLAWAQNGSGNVVATVTVTTADPRGGRFTYPMEFAPADGSWQLTRQTADQLLALDAPPPPSAPAPPPPPPGPTPTPTP</sequence>
<evidence type="ECO:0000256" key="2">
    <source>
        <dbReference type="ARBA" id="ARBA00093774"/>
    </source>
</evidence>
<reference evidence="6" key="1">
    <citation type="submission" date="2022-08" db="EMBL/GenBank/DDBJ databases">
        <title>Whole genome sequencing of non-tuberculosis mycobacteria type-strains.</title>
        <authorList>
            <person name="Igarashi Y."/>
            <person name="Osugi A."/>
            <person name="Mitarai S."/>
        </authorList>
    </citation>
    <scope>NUCLEOTIDE SEQUENCE</scope>
    <source>
        <strain evidence="6">JCM 16372</strain>
    </source>
</reference>
<gene>
    <name evidence="6" type="ORF">MJO55_15840</name>
</gene>
<evidence type="ECO:0000256" key="3">
    <source>
        <dbReference type="SAM" id="MobiDB-lite"/>
    </source>
</evidence>
<comment type="similarity">
    <text evidence="2">Belongs to the MTB12 family.</text>
</comment>
<protein>
    <recommendedName>
        <fullName evidence="5">Low molecular weight antigen MTB12-like C-terminal domain-containing protein</fullName>
    </recommendedName>
</protein>
<feature type="signal peptide" evidence="4">
    <location>
        <begin position="1"/>
        <end position="18"/>
    </location>
</feature>
<accession>A0ABY3U5B6</accession>
<evidence type="ECO:0000259" key="5">
    <source>
        <dbReference type="Pfam" id="PF26580"/>
    </source>
</evidence>
<evidence type="ECO:0000256" key="1">
    <source>
        <dbReference type="ARBA" id="ARBA00022729"/>
    </source>
</evidence>
<evidence type="ECO:0000256" key="4">
    <source>
        <dbReference type="SAM" id="SignalP"/>
    </source>
</evidence>
<dbReference type="PROSITE" id="PS51257">
    <property type="entry name" value="PROKAR_LIPOPROTEIN"/>
    <property type="match status" value="1"/>
</dbReference>
<feature type="compositionally biased region" description="Pro residues" evidence="3">
    <location>
        <begin position="172"/>
        <end position="194"/>
    </location>
</feature>
<dbReference type="Proteomes" id="UP001055159">
    <property type="component" value="Chromosome"/>
</dbReference>
<keyword evidence="7" id="KW-1185">Reference proteome</keyword>
<dbReference type="InterPro" id="IPR058644">
    <property type="entry name" value="Mtb12-like_C"/>
</dbReference>
<feature type="region of interest" description="Disordered" evidence="3">
    <location>
        <begin position="164"/>
        <end position="194"/>
    </location>
</feature>
<evidence type="ECO:0000313" key="7">
    <source>
        <dbReference type="Proteomes" id="UP001055159"/>
    </source>
</evidence>
<name>A0ABY3U5B6_9MYCO</name>
<keyword evidence="1 4" id="KW-0732">Signal</keyword>
<feature type="chain" id="PRO_5047547576" description="Low molecular weight antigen MTB12-like C-terminal domain-containing protein" evidence="4">
    <location>
        <begin position="19"/>
        <end position="194"/>
    </location>
</feature>
<organism evidence="6 7">
    <name type="scientific">Mycolicibacterium rufum</name>
    <dbReference type="NCBI Taxonomy" id="318424"/>
    <lineage>
        <taxon>Bacteria</taxon>
        <taxon>Bacillati</taxon>
        <taxon>Actinomycetota</taxon>
        <taxon>Actinomycetes</taxon>
        <taxon>Mycobacteriales</taxon>
        <taxon>Mycobacteriaceae</taxon>
        <taxon>Mycolicibacterium</taxon>
    </lineage>
</organism>
<evidence type="ECO:0000313" key="6">
    <source>
        <dbReference type="EMBL" id="ULP34803.1"/>
    </source>
</evidence>
<dbReference type="EMBL" id="CP092427">
    <property type="protein sequence ID" value="ULP34803.1"/>
    <property type="molecule type" value="Genomic_DNA"/>
</dbReference>